<dbReference type="SUPFAM" id="SSF53649">
    <property type="entry name" value="Alkaline phosphatase-like"/>
    <property type="match status" value="1"/>
</dbReference>
<dbReference type="GO" id="GO:0009244">
    <property type="term" value="P:lipopolysaccharide core region biosynthetic process"/>
    <property type="evidence" value="ECO:0007669"/>
    <property type="project" value="TreeGrafter"/>
</dbReference>
<accession>A0A7Y9IUU0</accession>
<comment type="subcellular location">
    <subcellularLocation>
        <location evidence="1">Cell membrane</location>
        <topology evidence="1">Multi-pass membrane protein</topology>
    </subcellularLocation>
</comment>
<gene>
    <name evidence="9" type="ORF">FHW18_002644</name>
</gene>
<evidence type="ECO:0000256" key="4">
    <source>
        <dbReference type="ARBA" id="ARBA00022692"/>
    </source>
</evidence>
<dbReference type="PANTHER" id="PTHR30443">
    <property type="entry name" value="INNER MEMBRANE PROTEIN"/>
    <property type="match status" value="1"/>
</dbReference>
<keyword evidence="2" id="KW-1003">Cell membrane</keyword>
<dbReference type="InterPro" id="IPR040423">
    <property type="entry name" value="PEA_transferase"/>
</dbReference>
<dbReference type="EMBL" id="JACBYR010000001">
    <property type="protein sequence ID" value="NYE83373.1"/>
    <property type="molecule type" value="Genomic_DNA"/>
</dbReference>
<dbReference type="GO" id="GO:0016776">
    <property type="term" value="F:phosphotransferase activity, phosphate group as acceptor"/>
    <property type="evidence" value="ECO:0007669"/>
    <property type="project" value="TreeGrafter"/>
</dbReference>
<evidence type="ECO:0000313" key="10">
    <source>
        <dbReference type="Proteomes" id="UP000542125"/>
    </source>
</evidence>
<feature type="transmembrane region" description="Helical" evidence="7">
    <location>
        <begin position="145"/>
        <end position="164"/>
    </location>
</feature>
<evidence type="ECO:0000256" key="1">
    <source>
        <dbReference type="ARBA" id="ARBA00004651"/>
    </source>
</evidence>
<dbReference type="InterPro" id="IPR017850">
    <property type="entry name" value="Alkaline_phosphatase_core_sf"/>
</dbReference>
<comment type="caution">
    <text evidence="9">The sequence shown here is derived from an EMBL/GenBank/DDBJ whole genome shotgun (WGS) entry which is preliminary data.</text>
</comment>
<protein>
    <submittedName>
        <fullName evidence="9">Heptose-I-phosphate ethanolaminephosphotransferase</fullName>
        <ecNumber evidence="9">2.7.8.-</ecNumber>
    </submittedName>
</protein>
<dbReference type="EC" id="2.7.8.-" evidence="9"/>
<dbReference type="GO" id="GO:0005886">
    <property type="term" value="C:plasma membrane"/>
    <property type="evidence" value="ECO:0007669"/>
    <property type="project" value="UniProtKB-SubCell"/>
</dbReference>
<evidence type="ECO:0000256" key="5">
    <source>
        <dbReference type="ARBA" id="ARBA00022989"/>
    </source>
</evidence>
<feature type="transmembrane region" description="Helical" evidence="7">
    <location>
        <begin position="89"/>
        <end position="109"/>
    </location>
</feature>
<evidence type="ECO:0000256" key="2">
    <source>
        <dbReference type="ARBA" id="ARBA00022475"/>
    </source>
</evidence>
<dbReference type="Proteomes" id="UP000542125">
    <property type="component" value="Unassembled WGS sequence"/>
</dbReference>
<sequence length="574" mass="63256">MRQHARAHAARLNSLFFARPPRPEADGSPDTARLTDARIAFGVAALTVLAFVALGHDGRRIAQLMALALPALAWLLWPVRSRGWRRVRAATVWTLGMSFVVDGIARAYLADSYQAAADSGMVIGAVANTSAKESAEYLAMYWRPAVAWAAALFVAALLMWHAVARASGVPAPRRAGYGPSMLSRIGVGVLGVALLVSAAGYVSKPWRRLHPVLFWAGWSQSVQELRHSWSHHEAARELALQRARDAEPVIASAAPSTVVLVISESINRDNLGMYGYPRATTPTMRARHDALDAEFVLLKNAWSVDATTLPGLRSLMLMDNAQGQPPQHLLALAKAAGYRVWWIGNQDDIAIENLHARFADELHLVNRTPGRGSQSPDTAVLEPLQSAMADPHPHKLIVVHLMGAHPHYRLRFPDKANPFDDYSDGVDQGMQHAGRPGWLRRARDEYDSALLTQDAVMSSLLDMTRKGAASNEYRAWMFVSDHGQEVGHQINHAGHSQTTAAGYRIPAMIWQSAPRDTLPADIDDRPFRADWADMTVAHLLDIRWKGYEASRDVLSDAYRWRAPALPAKVESFVK</sequence>
<evidence type="ECO:0000256" key="7">
    <source>
        <dbReference type="SAM" id="Phobius"/>
    </source>
</evidence>
<keyword evidence="5 7" id="KW-1133">Transmembrane helix</keyword>
<evidence type="ECO:0000313" key="9">
    <source>
        <dbReference type="EMBL" id="NYE83373.1"/>
    </source>
</evidence>
<dbReference type="Gene3D" id="3.40.720.10">
    <property type="entry name" value="Alkaline Phosphatase, subunit A"/>
    <property type="match status" value="1"/>
</dbReference>
<proteinExistence type="predicted"/>
<dbReference type="AlphaFoldDB" id="A0A7Y9IUU0"/>
<dbReference type="PANTHER" id="PTHR30443:SF2">
    <property type="entry name" value="PHOSPHOETHANOLAMINE TRANSFERASE EPTC"/>
    <property type="match status" value="1"/>
</dbReference>
<dbReference type="RefSeq" id="WP_179586969.1">
    <property type="nucleotide sequence ID" value="NZ_JACBYR010000001.1"/>
</dbReference>
<reference evidence="9 10" key="1">
    <citation type="submission" date="2020-07" db="EMBL/GenBank/DDBJ databases">
        <title>Genomic Encyclopedia of Type Strains, Phase IV (KMG-V): Genome sequencing to study the core and pangenomes of soil and plant-associated prokaryotes.</title>
        <authorList>
            <person name="Whitman W."/>
        </authorList>
    </citation>
    <scope>NUCLEOTIDE SEQUENCE [LARGE SCALE GENOMIC DNA]</scope>
    <source>
        <strain evidence="9 10">SAS40</strain>
    </source>
</reference>
<keyword evidence="6 7" id="KW-0472">Membrane</keyword>
<organism evidence="9 10">
    <name type="scientific">Pigmentiphaga litoralis</name>
    <dbReference type="NCBI Taxonomy" id="516702"/>
    <lineage>
        <taxon>Bacteria</taxon>
        <taxon>Pseudomonadati</taxon>
        <taxon>Pseudomonadota</taxon>
        <taxon>Betaproteobacteria</taxon>
        <taxon>Burkholderiales</taxon>
        <taxon>Alcaligenaceae</taxon>
        <taxon>Pigmentiphaga</taxon>
    </lineage>
</organism>
<dbReference type="InterPro" id="IPR058130">
    <property type="entry name" value="PEA_transf_C"/>
</dbReference>
<dbReference type="CDD" id="cd16017">
    <property type="entry name" value="LptA"/>
    <property type="match status" value="1"/>
</dbReference>
<evidence type="ECO:0000259" key="8">
    <source>
        <dbReference type="Pfam" id="PF00884"/>
    </source>
</evidence>
<dbReference type="Pfam" id="PF00884">
    <property type="entry name" value="Sulfatase"/>
    <property type="match status" value="1"/>
</dbReference>
<keyword evidence="4 7" id="KW-0812">Transmembrane</keyword>
<evidence type="ECO:0000256" key="3">
    <source>
        <dbReference type="ARBA" id="ARBA00022679"/>
    </source>
</evidence>
<feature type="transmembrane region" description="Helical" evidence="7">
    <location>
        <begin position="61"/>
        <end position="77"/>
    </location>
</feature>
<evidence type="ECO:0000256" key="6">
    <source>
        <dbReference type="ARBA" id="ARBA00023136"/>
    </source>
</evidence>
<feature type="transmembrane region" description="Helical" evidence="7">
    <location>
        <begin position="185"/>
        <end position="203"/>
    </location>
</feature>
<dbReference type="InterPro" id="IPR000917">
    <property type="entry name" value="Sulfatase_N"/>
</dbReference>
<feature type="transmembrane region" description="Helical" evidence="7">
    <location>
        <begin position="37"/>
        <end position="55"/>
    </location>
</feature>
<feature type="domain" description="Sulfatase N-terminal" evidence="8">
    <location>
        <begin position="257"/>
        <end position="512"/>
    </location>
</feature>
<keyword evidence="10" id="KW-1185">Reference proteome</keyword>
<name>A0A7Y9IUU0_9BURK</name>
<keyword evidence="3 9" id="KW-0808">Transferase</keyword>